<reference evidence="1 2" key="1">
    <citation type="submission" date="2018-08" db="EMBL/GenBank/DDBJ databases">
        <title>Draft genome sequences of two Aspergillus turcosus clinical strains isolated from bronchoalveolar lavage fluid: one azole-susceptible and the other azole-resistant.</title>
        <authorList>
            <person name="Parent-Michaud M."/>
            <person name="Dufresne P.J."/>
            <person name="Fournier E."/>
            <person name="Martineau C."/>
            <person name="Moreira S."/>
            <person name="Perkins V."/>
            <person name="De Repentigny L."/>
            <person name="Dufresne S.F."/>
        </authorList>
    </citation>
    <scope>NUCLEOTIDE SEQUENCE [LARGE SCALE GENOMIC DNA]</scope>
    <source>
        <strain evidence="1">HMR AF 1038</strain>
    </source>
</reference>
<sequence>MMLDYKDESDLSQRARVAARHNMNYWHTETETEALWTDIVGSRTGNNDVSKRNRGDGKVLHQLETRVISRKYFRSALSDSFIEEPKDRLNQIRGDRLPQSIRKSDRRTLWHVSNLSHDDELTSPDHLVYLSDHLATDGEFKEVEFEGEYDDSGCGDVDQDCTLEDVTLLREIAAQWKKDQWQAISTRFNGMTGRQITPEQAKSVLEVLDNYPGSNIHRMESNRDWIRTKARPVHSAEWKKDKDKQVIVADLAGWFAFGSSIH</sequence>
<protein>
    <submittedName>
        <fullName evidence="1">Uncharacterized protein</fullName>
    </submittedName>
</protein>
<dbReference type="Proteomes" id="UP000215289">
    <property type="component" value="Unassembled WGS sequence"/>
</dbReference>
<accession>A0A397H3H4</accession>
<dbReference type="EMBL" id="NIDN02000138">
    <property type="protein sequence ID" value="RLL95760.1"/>
    <property type="molecule type" value="Genomic_DNA"/>
</dbReference>
<evidence type="ECO:0000313" key="2">
    <source>
        <dbReference type="Proteomes" id="UP000215289"/>
    </source>
</evidence>
<name>A0A397H3H4_9EURO</name>
<dbReference type="OrthoDB" id="5427780at2759"/>
<dbReference type="STRING" id="1245748.A0A397H3H4"/>
<keyword evidence="2" id="KW-1185">Reference proteome</keyword>
<evidence type="ECO:0000313" key="1">
    <source>
        <dbReference type="EMBL" id="RLL95760.1"/>
    </source>
</evidence>
<proteinExistence type="predicted"/>
<comment type="caution">
    <text evidence="1">The sequence shown here is derived from an EMBL/GenBank/DDBJ whole genome shotgun (WGS) entry which is preliminary data.</text>
</comment>
<dbReference type="AlphaFoldDB" id="A0A397H3H4"/>
<organism evidence="1 2">
    <name type="scientific">Aspergillus turcosus</name>
    <dbReference type="NCBI Taxonomy" id="1245748"/>
    <lineage>
        <taxon>Eukaryota</taxon>
        <taxon>Fungi</taxon>
        <taxon>Dikarya</taxon>
        <taxon>Ascomycota</taxon>
        <taxon>Pezizomycotina</taxon>
        <taxon>Eurotiomycetes</taxon>
        <taxon>Eurotiomycetidae</taxon>
        <taxon>Eurotiales</taxon>
        <taxon>Aspergillaceae</taxon>
        <taxon>Aspergillus</taxon>
        <taxon>Aspergillus subgen. Fumigati</taxon>
    </lineage>
</organism>
<gene>
    <name evidence="1" type="ORF">CFD26_102720</name>
</gene>